<evidence type="ECO:0000256" key="8">
    <source>
        <dbReference type="ARBA" id="ARBA00023146"/>
    </source>
</evidence>
<evidence type="ECO:0000256" key="1">
    <source>
        <dbReference type="ARBA" id="ARBA00004305"/>
    </source>
</evidence>
<dbReference type="FunFam" id="3.40.50.620:FF:000082">
    <property type="entry name" value="MSW1p Mitochondrial tryptophanyl-tRNA synthetase"/>
    <property type="match status" value="1"/>
</dbReference>
<comment type="subcellular location">
    <subcellularLocation>
        <location evidence="1">Mitochondrion matrix</location>
    </subcellularLocation>
</comment>
<dbReference type="Gene3D" id="1.10.240.10">
    <property type="entry name" value="Tyrosyl-Transfer RNA Synthetase"/>
    <property type="match status" value="1"/>
</dbReference>
<keyword evidence="4 11" id="KW-0436">Ligase</keyword>
<evidence type="ECO:0000256" key="6">
    <source>
        <dbReference type="ARBA" id="ARBA00022840"/>
    </source>
</evidence>
<evidence type="ECO:0000256" key="3">
    <source>
        <dbReference type="ARBA" id="ARBA00013161"/>
    </source>
</evidence>
<dbReference type="InterPro" id="IPR050203">
    <property type="entry name" value="Trp-tRNA_synthetase"/>
</dbReference>
<feature type="compositionally biased region" description="Low complexity" evidence="12">
    <location>
        <begin position="36"/>
        <end position="48"/>
    </location>
</feature>
<evidence type="ECO:0000256" key="7">
    <source>
        <dbReference type="ARBA" id="ARBA00022917"/>
    </source>
</evidence>
<evidence type="ECO:0000256" key="12">
    <source>
        <dbReference type="SAM" id="MobiDB-lite"/>
    </source>
</evidence>
<proteinExistence type="inferred from homology"/>
<dbReference type="EC" id="6.1.1.2" evidence="3"/>
<dbReference type="SUPFAM" id="SSF52374">
    <property type="entry name" value="Nucleotidylyl transferase"/>
    <property type="match status" value="1"/>
</dbReference>
<dbReference type="InterPro" id="IPR002305">
    <property type="entry name" value="aa-tRNA-synth_Ic"/>
</dbReference>
<dbReference type="CDD" id="cd00806">
    <property type="entry name" value="TrpRS_core"/>
    <property type="match status" value="1"/>
</dbReference>
<accession>A0A6A5X7E0</accession>
<evidence type="ECO:0000256" key="9">
    <source>
        <dbReference type="ARBA" id="ARBA00030268"/>
    </source>
</evidence>
<keyword evidence="8 11" id="KW-0030">Aminoacyl-tRNA synthetase</keyword>
<dbReference type="InterPro" id="IPR002306">
    <property type="entry name" value="Trp-tRNA-ligase"/>
</dbReference>
<feature type="region of interest" description="Disordered" evidence="12">
    <location>
        <begin position="26"/>
        <end position="81"/>
    </location>
</feature>
<dbReference type="Gene3D" id="3.40.50.620">
    <property type="entry name" value="HUPs"/>
    <property type="match status" value="1"/>
</dbReference>
<keyword evidence="7 11" id="KW-0648">Protein biosynthesis</keyword>
<dbReference type="OrthoDB" id="15808at2759"/>
<dbReference type="GO" id="GO:0005524">
    <property type="term" value="F:ATP binding"/>
    <property type="evidence" value="ECO:0007669"/>
    <property type="project" value="UniProtKB-KW"/>
</dbReference>
<keyword evidence="5 11" id="KW-0547">Nucleotide-binding</keyword>
<protein>
    <recommendedName>
        <fullName evidence="10">Tryptophan--tRNA ligase, mitochondrial</fullName>
        <ecNumber evidence="3">6.1.1.2</ecNumber>
    </recommendedName>
    <alternativeName>
        <fullName evidence="9">Tryptophanyl-tRNA synthetase</fullName>
    </alternativeName>
</protein>
<dbReference type="GO" id="GO:0005759">
    <property type="term" value="C:mitochondrial matrix"/>
    <property type="evidence" value="ECO:0007669"/>
    <property type="project" value="UniProtKB-SubCell"/>
</dbReference>
<dbReference type="PROSITE" id="PS00178">
    <property type="entry name" value="AA_TRNA_LIGASE_I"/>
    <property type="match status" value="1"/>
</dbReference>
<gene>
    <name evidence="13" type="ORF">BU24DRAFT_456077</name>
</gene>
<dbReference type="PRINTS" id="PR01039">
    <property type="entry name" value="TRNASYNTHTRP"/>
</dbReference>
<dbReference type="PANTHER" id="PTHR43766">
    <property type="entry name" value="TRYPTOPHAN--TRNA LIGASE, MITOCHONDRIAL"/>
    <property type="match status" value="1"/>
</dbReference>
<dbReference type="InterPro" id="IPR001412">
    <property type="entry name" value="aa-tRNA-synth_I_CS"/>
</dbReference>
<sequence>MLARGTTRPLRGLTSTRKCINACRTYASSTSEHESAPQPSAEQSAAKSRPIKQELFGPSWRTKQPRKQKQPYNKPDEEGDAEKGRVIFSGIQPTGIPHLGNYLGALREWVRIQNTASEQDKLLFSVVDMHAITVKQDSADLRRYRREMMASLLAVGLDPLKSLVFTQGKVHQHAELMWILSCTASMGYLSRMTQWKSKMGLGTDASPFESTADPKSREALKLGLFSYPVLQAADILLYGTTHVPVGEDQAQHLEFTRQLALGFNAAYGRTILTPPETILAPAKRVMSLTDPTKKMSKSDENPNSRILITDSKSDIEMKIMKKALTDSIEGVTYDRQARPGVSNLIDIMYYMDESVAASPEELAKDMANVSMRALKEKVAETVNRTLEPIRTRYNLIMKDEQRRPFLQDHNEVAASAAKSIAKKRLRNINSVIGMGTLQSEPNRKVKPKGGYITMKKLTLEPSGV</sequence>
<dbReference type="FunFam" id="1.10.240.10:FF:000002">
    <property type="entry name" value="Tryptophan--tRNA ligase"/>
    <property type="match status" value="1"/>
</dbReference>
<name>A0A6A5X7E0_9PLEO</name>
<reference evidence="13" key="1">
    <citation type="journal article" date="2020" name="Stud. Mycol.">
        <title>101 Dothideomycetes genomes: a test case for predicting lifestyles and emergence of pathogens.</title>
        <authorList>
            <person name="Haridas S."/>
            <person name="Albert R."/>
            <person name="Binder M."/>
            <person name="Bloem J."/>
            <person name="Labutti K."/>
            <person name="Salamov A."/>
            <person name="Andreopoulos B."/>
            <person name="Baker S."/>
            <person name="Barry K."/>
            <person name="Bills G."/>
            <person name="Bluhm B."/>
            <person name="Cannon C."/>
            <person name="Castanera R."/>
            <person name="Culley D."/>
            <person name="Daum C."/>
            <person name="Ezra D."/>
            <person name="Gonzalez J."/>
            <person name="Henrissat B."/>
            <person name="Kuo A."/>
            <person name="Liang C."/>
            <person name="Lipzen A."/>
            <person name="Lutzoni F."/>
            <person name="Magnuson J."/>
            <person name="Mondo S."/>
            <person name="Nolan M."/>
            <person name="Ohm R."/>
            <person name="Pangilinan J."/>
            <person name="Park H.-J."/>
            <person name="Ramirez L."/>
            <person name="Alfaro M."/>
            <person name="Sun H."/>
            <person name="Tritt A."/>
            <person name="Yoshinaga Y."/>
            <person name="Zwiers L.-H."/>
            <person name="Turgeon B."/>
            <person name="Goodwin S."/>
            <person name="Spatafora J."/>
            <person name="Crous P."/>
            <person name="Grigoriev I."/>
        </authorList>
    </citation>
    <scope>NUCLEOTIDE SEQUENCE</scope>
    <source>
        <strain evidence="13">CBS 175.79</strain>
    </source>
</reference>
<evidence type="ECO:0000256" key="5">
    <source>
        <dbReference type="ARBA" id="ARBA00022741"/>
    </source>
</evidence>
<evidence type="ECO:0000256" key="4">
    <source>
        <dbReference type="ARBA" id="ARBA00022598"/>
    </source>
</evidence>
<dbReference type="GeneID" id="54288811"/>
<evidence type="ECO:0000313" key="13">
    <source>
        <dbReference type="EMBL" id="KAF2008839.1"/>
    </source>
</evidence>
<dbReference type="RefSeq" id="XP_033377178.1">
    <property type="nucleotide sequence ID" value="XM_033531414.1"/>
</dbReference>
<dbReference type="Pfam" id="PF00579">
    <property type="entry name" value="tRNA-synt_1b"/>
    <property type="match status" value="1"/>
</dbReference>
<dbReference type="PANTHER" id="PTHR43766:SF1">
    <property type="entry name" value="TRYPTOPHAN--TRNA LIGASE, MITOCHONDRIAL"/>
    <property type="match status" value="1"/>
</dbReference>
<dbReference type="GO" id="GO:0004830">
    <property type="term" value="F:tryptophan-tRNA ligase activity"/>
    <property type="evidence" value="ECO:0007669"/>
    <property type="project" value="UniProtKB-EC"/>
</dbReference>
<dbReference type="EMBL" id="ML978081">
    <property type="protein sequence ID" value="KAF2008839.1"/>
    <property type="molecule type" value="Genomic_DNA"/>
</dbReference>
<dbReference type="AlphaFoldDB" id="A0A6A5X7E0"/>
<keyword evidence="6 11" id="KW-0067">ATP-binding</keyword>
<dbReference type="Proteomes" id="UP000799778">
    <property type="component" value="Unassembled WGS sequence"/>
</dbReference>
<organism evidence="13 14">
    <name type="scientific">Aaosphaeria arxii CBS 175.79</name>
    <dbReference type="NCBI Taxonomy" id="1450172"/>
    <lineage>
        <taxon>Eukaryota</taxon>
        <taxon>Fungi</taxon>
        <taxon>Dikarya</taxon>
        <taxon>Ascomycota</taxon>
        <taxon>Pezizomycotina</taxon>
        <taxon>Dothideomycetes</taxon>
        <taxon>Pleosporomycetidae</taxon>
        <taxon>Pleosporales</taxon>
        <taxon>Pleosporales incertae sedis</taxon>
        <taxon>Aaosphaeria</taxon>
    </lineage>
</organism>
<evidence type="ECO:0000256" key="11">
    <source>
        <dbReference type="RuleBase" id="RU363036"/>
    </source>
</evidence>
<dbReference type="NCBIfam" id="TIGR00233">
    <property type="entry name" value="trpS"/>
    <property type="match status" value="1"/>
</dbReference>
<evidence type="ECO:0000256" key="10">
    <source>
        <dbReference type="ARBA" id="ARBA00069760"/>
    </source>
</evidence>
<dbReference type="InterPro" id="IPR014729">
    <property type="entry name" value="Rossmann-like_a/b/a_fold"/>
</dbReference>
<evidence type="ECO:0000313" key="14">
    <source>
        <dbReference type="Proteomes" id="UP000799778"/>
    </source>
</evidence>
<evidence type="ECO:0000256" key="2">
    <source>
        <dbReference type="ARBA" id="ARBA00005594"/>
    </source>
</evidence>
<dbReference type="GO" id="GO:0070183">
    <property type="term" value="P:mitochondrial tryptophanyl-tRNA aminoacylation"/>
    <property type="evidence" value="ECO:0007669"/>
    <property type="project" value="TreeGrafter"/>
</dbReference>
<comment type="similarity">
    <text evidence="2 11">Belongs to the class-I aminoacyl-tRNA synthetase family.</text>
</comment>
<keyword evidence="14" id="KW-1185">Reference proteome</keyword>